<protein>
    <recommendedName>
        <fullName evidence="3">Carboxypeptidase family protein</fullName>
    </recommendedName>
</protein>
<gene>
    <name evidence="1" type="ORF">DFP95_11291</name>
</gene>
<evidence type="ECO:0000313" key="2">
    <source>
        <dbReference type="Proteomes" id="UP000256869"/>
    </source>
</evidence>
<organism evidence="1 2">
    <name type="scientific">Cohnella lupini</name>
    <dbReference type="NCBI Taxonomy" id="1294267"/>
    <lineage>
        <taxon>Bacteria</taxon>
        <taxon>Bacillati</taxon>
        <taxon>Bacillota</taxon>
        <taxon>Bacilli</taxon>
        <taxon>Bacillales</taxon>
        <taxon>Paenibacillaceae</taxon>
        <taxon>Cohnella</taxon>
    </lineage>
</organism>
<evidence type="ECO:0000313" key="1">
    <source>
        <dbReference type="EMBL" id="RED56800.1"/>
    </source>
</evidence>
<dbReference type="OrthoDB" id="2380855at2"/>
<keyword evidence="2" id="KW-1185">Reference proteome</keyword>
<evidence type="ECO:0008006" key="3">
    <source>
        <dbReference type="Google" id="ProtNLM"/>
    </source>
</evidence>
<reference evidence="1 2" key="1">
    <citation type="submission" date="2018-07" db="EMBL/GenBank/DDBJ databases">
        <title>Genomic Encyclopedia of Type Strains, Phase III (KMG-III): the genomes of soil and plant-associated and newly described type strains.</title>
        <authorList>
            <person name="Whitman W."/>
        </authorList>
    </citation>
    <scope>NUCLEOTIDE SEQUENCE [LARGE SCALE GENOMIC DNA]</scope>
    <source>
        <strain evidence="1 2">CECT 8236</strain>
    </source>
</reference>
<sequence length="265" mass="28974">MIRAERTFVTRCSLVVKPVDAWTGYTPGVSSIRVSLAETDRKPIRTSDGSYAFLDYPGKTCTLVIASSTYLEYRKEIELPESGLELPIFTVSLMPNGVYVPPMAATGLAVKVCDGLGVPLQGAQLSAYIDDEAAVRGRLAEEKTDGESLRIRISPGNGKLMPGDSFVLRDKEGTAMDWGYMTDLQGDASVLVLERPFTRIWNRGTRLLPAVRTLSDKNGMAVIPFRGLLPAVCPVHVEIVAGDRTWNAVWTAEGGRVVRMEPVRL</sequence>
<proteinExistence type="predicted"/>
<dbReference type="EMBL" id="QRDY01000012">
    <property type="protein sequence ID" value="RED56800.1"/>
    <property type="molecule type" value="Genomic_DNA"/>
</dbReference>
<accession>A0A3D9I583</accession>
<dbReference type="Proteomes" id="UP000256869">
    <property type="component" value="Unassembled WGS sequence"/>
</dbReference>
<dbReference type="RefSeq" id="WP_115994297.1">
    <property type="nucleotide sequence ID" value="NZ_QRDY01000012.1"/>
</dbReference>
<name>A0A3D9I583_9BACL</name>
<comment type="caution">
    <text evidence="1">The sequence shown here is derived from an EMBL/GenBank/DDBJ whole genome shotgun (WGS) entry which is preliminary data.</text>
</comment>
<dbReference type="AlphaFoldDB" id="A0A3D9I583"/>